<dbReference type="Pfam" id="PF03735">
    <property type="entry name" value="ENT"/>
    <property type="match status" value="1"/>
</dbReference>
<gene>
    <name evidence="4" type="ORF">Cgig2_033446</name>
</gene>
<dbReference type="InterPro" id="IPR014002">
    <property type="entry name" value="Agenet_dom_plant"/>
</dbReference>
<dbReference type="PROSITE" id="PS51138">
    <property type="entry name" value="ENT"/>
    <property type="match status" value="1"/>
</dbReference>
<evidence type="ECO:0000256" key="1">
    <source>
        <dbReference type="ARBA" id="ARBA00004123"/>
    </source>
</evidence>
<accession>A0A9Q1QPY1</accession>
<keyword evidence="2" id="KW-0539">Nucleus</keyword>
<reference evidence="4" key="1">
    <citation type="submission" date="2022-04" db="EMBL/GenBank/DDBJ databases">
        <title>Carnegiea gigantea Genome sequencing and assembly v2.</title>
        <authorList>
            <person name="Copetti D."/>
            <person name="Sanderson M.J."/>
            <person name="Burquez A."/>
            <person name="Wojciechowski M.F."/>
        </authorList>
    </citation>
    <scope>NUCLEOTIDE SEQUENCE</scope>
    <source>
        <strain evidence="4">SGP5-SGP5p</strain>
        <tissue evidence="4">Aerial part</tissue>
    </source>
</reference>
<evidence type="ECO:0000259" key="3">
    <source>
        <dbReference type="PROSITE" id="PS51138"/>
    </source>
</evidence>
<comment type="caution">
    <text evidence="4">The sequence shown here is derived from an EMBL/GenBank/DDBJ whole genome shotgun (WGS) entry which is preliminary data.</text>
</comment>
<feature type="domain" description="ENT" evidence="3">
    <location>
        <begin position="314"/>
        <end position="400"/>
    </location>
</feature>
<dbReference type="InterPro" id="IPR008395">
    <property type="entry name" value="Agenet-like_dom"/>
</dbReference>
<dbReference type="SMART" id="SM01191">
    <property type="entry name" value="ENT"/>
    <property type="match status" value="1"/>
</dbReference>
<sequence>MRFNRGMKVEVLTKKKVPSGVWRCAEIVADNGESYMVRHYRRPGVLSDVVEKVSVEAVRPCPPRGNDPVIWAVGDIVEVLDNGYWKTAEIQQVMDWGYYHIHLIGSIDEFRVEKSSIRARREWLDNRWVLIEKDSGICKDMICRVFKKDRAHDGLESAITKSKKRLSPDNSAFDEAQPECTQKRRAIEKDELEITHGDSYSFNGKVDTFAYPRENQVKDNVQILTKKRTAFNNADHKNQGNARCLPRTSVSEDCISAVSSIASCSVINAISERLLSHSSAGCSQDSHSLCSDAESFERFGVEGRVSACQSKGEYAFRVHERELDTYRYILQALYASGPLSWEQEAILTNLRIRLYVSNDEHLMELRRLKSLGNLRIPYMAQAIRICLYLEVCFLVLRHVQTCQPYCDMRKDDVVASQFLVGFAKGASSVLASCR</sequence>
<keyword evidence="5" id="KW-1185">Reference proteome</keyword>
<protein>
    <recommendedName>
        <fullName evidence="3">ENT domain-containing protein</fullName>
    </recommendedName>
</protein>
<dbReference type="SUPFAM" id="SSF158639">
    <property type="entry name" value="ENT-like"/>
    <property type="match status" value="1"/>
</dbReference>
<comment type="subcellular location">
    <subcellularLocation>
        <location evidence="1">Nucleus</location>
    </subcellularLocation>
</comment>
<dbReference type="InterPro" id="IPR036142">
    <property type="entry name" value="ENT_dom-like_sf"/>
</dbReference>
<dbReference type="AlphaFoldDB" id="A0A9Q1QPY1"/>
<evidence type="ECO:0000313" key="5">
    <source>
        <dbReference type="Proteomes" id="UP001153076"/>
    </source>
</evidence>
<dbReference type="GO" id="GO:0005634">
    <property type="term" value="C:nucleus"/>
    <property type="evidence" value="ECO:0007669"/>
    <property type="project" value="UniProtKB-SubCell"/>
</dbReference>
<dbReference type="InterPro" id="IPR005491">
    <property type="entry name" value="ENT_dom"/>
</dbReference>
<organism evidence="4 5">
    <name type="scientific">Carnegiea gigantea</name>
    <dbReference type="NCBI Taxonomy" id="171969"/>
    <lineage>
        <taxon>Eukaryota</taxon>
        <taxon>Viridiplantae</taxon>
        <taxon>Streptophyta</taxon>
        <taxon>Embryophyta</taxon>
        <taxon>Tracheophyta</taxon>
        <taxon>Spermatophyta</taxon>
        <taxon>Magnoliopsida</taxon>
        <taxon>eudicotyledons</taxon>
        <taxon>Gunneridae</taxon>
        <taxon>Pentapetalae</taxon>
        <taxon>Caryophyllales</taxon>
        <taxon>Cactineae</taxon>
        <taxon>Cactaceae</taxon>
        <taxon>Cactoideae</taxon>
        <taxon>Echinocereeae</taxon>
        <taxon>Carnegiea</taxon>
    </lineage>
</organism>
<dbReference type="PANTHER" id="PTHR31917:SF5">
    <property type="entry name" value="OS02G0204500 PROTEIN"/>
    <property type="match status" value="1"/>
</dbReference>
<dbReference type="SMART" id="SM00743">
    <property type="entry name" value="Agenet"/>
    <property type="match status" value="2"/>
</dbReference>
<dbReference type="Proteomes" id="UP001153076">
    <property type="component" value="Unassembled WGS sequence"/>
</dbReference>
<proteinExistence type="predicted"/>
<evidence type="ECO:0000313" key="4">
    <source>
        <dbReference type="EMBL" id="KAJ8450252.1"/>
    </source>
</evidence>
<dbReference type="EMBL" id="JAKOGI010000017">
    <property type="protein sequence ID" value="KAJ8450252.1"/>
    <property type="molecule type" value="Genomic_DNA"/>
</dbReference>
<dbReference type="Gene3D" id="1.10.1240.40">
    <property type="entry name" value="ENT domain"/>
    <property type="match status" value="1"/>
</dbReference>
<dbReference type="OrthoDB" id="663550at2759"/>
<dbReference type="PANTHER" id="PTHR31917">
    <property type="entry name" value="AGENET DOMAIN-CONTAINING PROTEIN-RELATED"/>
    <property type="match status" value="1"/>
</dbReference>
<name>A0A9Q1QPY1_9CARY</name>
<dbReference type="Pfam" id="PF05641">
    <property type="entry name" value="Agenet"/>
    <property type="match status" value="1"/>
</dbReference>
<evidence type="ECO:0000256" key="2">
    <source>
        <dbReference type="ARBA" id="ARBA00023242"/>
    </source>
</evidence>